<evidence type="ECO:0000313" key="2">
    <source>
        <dbReference type="Proteomes" id="UP001283361"/>
    </source>
</evidence>
<proteinExistence type="predicted"/>
<organism evidence="1 2">
    <name type="scientific">Elysia crispata</name>
    <name type="common">lettuce slug</name>
    <dbReference type="NCBI Taxonomy" id="231223"/>
    <lineage>
        <taxon>Eukaryota</taxon>
        <taxon>Metazoa</taxon>
        <taxon>Spiralia</taxon>
        <taxon>Lophotrochozoa</taxon>
        <taxon>Mollusca</taxon>
        <taxon>Gastropoda</taxon>
        <taxon>Heterobranchia</taxon>
        <taxon>Euthyneura</taxon>
        <taxon>Panpulmonata</taxon>
        <taxon>Sacoglossa</taxon>
        <taxon>Placobranchoidea</taxon>
        <taxon>Plakobranchidae</taxon>
        <taxon>Elysia</taxon>
    </lineage>
</organism>
<dbReference type="AlphaFoldDB" id="A0AAE1D5P2"/>
<accession>A0AAE1D5P2</accession>
<comment type="caution">
    <text evidence="1">The sequence shown here is derived from an EMBL/GenBank/DDBJ whole genome shotgun (WGS) entry which is preliminary data.</text>
</comment>
<gene>
    <name evidence="1" type="ORF">RRG08_004130</name>
</gene>
<dbReference type="EMBL" id="JAWDGP010005274">
    <property type="protein sequence ID" value="KAK3758309.1"/>
    <property type="molecule type" value="Genomic_DNA"/>
</dbReference>
<reference evidence="1" key="1">
    <citation type="journal article" date="2023" name="G3 (Bethesda)">
        <title>A reference genome for the long-term kleptoplast-retaining sea slug Elysia crispata morphotype clarki.</title>
        <authorList>
            <person name="Eastman K.E."/>
            <person name="Pendleton A.L."/>
            <person name="Shaikh M.A."/>
            <person name="Suttiyut T."/>
            <person name="Ogas R."/>
            <person name="Tomko P."/>
            <person name="Gavelis G."/>
            <person name="Widhalm J.R."/>
            <person name="Wisecaver J.H."/>
        </authorList>
    </citation>
    <scope>NUCLEOTIDE SEQUENCE</scope>
    <source>
        <strain evidence="1">ECLA1</strain>
    </source>
</reference>
<name>A0AAE1D5P2_9GAST</name>
<dbReference type="Proteomes" id="UP001283361">
    <property type="component" value="Unassembled WGS sequence"/>
</dbReference>
<keyword evidence="2" id="KW-1185">Reference proteome</keyword>
<sequence length="73" mass="8010">MSYPCHIALIGTLSQNETKTTTVMTYPERNTASRPAPPDRLLQIQQQVEPAGEAVLPGHCTAPHSVRVKTRVD</sequence>
<evidence type="ECO:0000313" key="1">
    <source>
        <dbReference type="EMBL" id="KAK3758309.1"/>
    </source>
</evidence>
<protein>
    <submittedName>
        <fullName evidence="1">Uncharacterized protein</fullName>
    </submittedName>
</protein>